<dbReference type="Proteomes" id="UP000011518">
    <property type="component" value="Unassembled WGS sequence"/>
</dbReference>
<dbReference type="EMBL" id="KB320678">
    <property type="protein sequence ID" value="ELW65678.1"/>
    <property type="molecule type" value="Genomic_DNA"/>
</dbReference>
<evidence type="ECO:0000313" key="2">
    <source>
        <dbReference type="EMBL" id="ELW65678.1"/>
    </source>
</evidence>
<feature type="region of interest" description="Disordered" evidence="1">
    <location>
        <begin position="1"/>
        <end position="35"/>
    </location>
</feature>
<protein>
    <submittedName>
        <fullName evidence="2">Uncharacterized protein</fullName>
    </submittedName>
</protein>
<feature type="compositionally biased region" description="Basic and acidic residues" evidence="1">
    <location>
        <begin position="22"/>
        <end position="31"/>
    </location>
</feature>
<name>L9KSM0_TUPCH</name>
<evidence type="ECO:0000256" key="1">
    <source>
        <dbReference type="SAM" id="MobiDB-lite"/>
    </source>
</evidence>
<sequence length="103" mass="11360">MSSTKILENDGGDGGDGGGGHKMTEGKRGVDKQPVPETKAIRVLCPMSPHHLFFSTLSPMTFKAQSCEEASSERHSKLCKARIGMHQFGILSMFFSRELTWIF</sequence>
<accession>L9KSM0</accession>
<proteinExistence type="predicted"/>
<keyword evidence="3" id="KW-1185">Reference proteome</keyword>
<reference evidence="3" key="2">
    <citation type="journal article" date="2013" name="Nat. Commun.">
        <title>Genome of the Chinese tree shrew.</title>
        <authorList>
            <person name="Fan Y."/>
            <person name="Huang Z.Y."/>
            <person name="Cao C.C."/>
            <person name="Chen C.S."/>
            <person name="Chen Y.X."/>
            <person name="Fan D.D."/>
            <person name="He J."/>
            <person name="Hou H.L."/>
            <person name="Hu L."/>
            <person name="Hu X.T."/>
            <person name="Jiang X.T."/>
            <person name="Lai R."/>
            <person name="Lang Y.S."/>
            <person name="Liang B."/>
            <person name="Liao S.G."/>
            <person name="Mu D."/>
            <person name="Ma Y.Y."/>
            <person name="Niu Y.Y."/>
            <person name="Sun X.Q."/>
            <person name="Xia J.Q."/>
            <person name="Xiao J."/>
            <person name="Xiong Z.Q."/>
            <person name="Xu L."/>
            <person name="Yang L."/>
            <person name="Zhang Y."/>
            <person name="Zhao W."/>
            <person name="Zhao X.D."/>
            <person name="Zheng Y.T."/>
            <person name="Zhou J.M."/>
            <person name="Zhu Y.B."/>
            <person name="Zhang G.J."/>
            <person name="Wang J."/>
            <person name="Yao Y.G."/>
        </authorList>
    </citation>
    <scope>NUCLEOTIDE SEQUENCE [LARGE SCALE GENOMIC DNA]</scope>
</reference>
<gene>
    <name evidence="2" type="ORF">TREES_T100005303</name>
</gene>
<feature type="compositionally biased region" description="Gly residues" evidence="1">
    <location>
        <begin position="12"/>
        <end position="21"/>
    </location>
</feature>
<dbReference type="InParanoid" id="L9KSM0"/>
<reference evidence="3" key="1">
    <citation type="submission" date="2012-07" db="EMBL/GenBank/DDBJ databases">
        <title>Genome of the Chinese tree shrew, a rising model animal genetically related to primates.</title>
        <authorList>
            <person name="Zhang G."/>
            <person name="Fan Y."/>
            <person name="Yao Y."/>
            <person name="Huang Z."/>
        </authorList>
    </citation>
    <scope>NUCLEOTIDE SEQUENCE [LARGE SCALE GENOMIC DNA]</scope>
</reference>
<dbReference type="AlphaFoldDB" id="L9KSM0"/>
<evidence type="ECO:0000313" key="3">
    <source>
        <dbReference type="Proteomes" id="UP000011518"/>
    </source>
</evidence>
<organism evidence="2 3">
    <name type="scientific">Tupaia chinensis</name>
    <name type="common">Chinese tree shrew</name>
    <name type="synonym">Tupaia belangeri chinensis</name>
    <dbReference type="NCBI Taxonomy" id="246437"/>
    <lineage>
        <taxon>Eukaryota</taxon>
        <taxon>Metazoa</taxon>
        <taxon>Chordata</taxon>
        <taxon>Craniata</taxon>
        <taxon>Vertebrata</taxon>
        <taxon>Euteleostomi</taxon>
        <taxon>Mammalia</taxon>
        <taxon>Eutheria</taxon>
        <taxon>Euarchontoglires</taxon>
        <taxon>Scandentia</taxon>
        <taxon>Tupaiidae</taxon>
        <taxon>Tupaia</taxon>
    </lineage>
</organism>